<dbReference type="InterPro" id="IPR015422">
    <property type="entry name" value="PyrdxlP-dep_Trfase_small"/>
</dbReference>
<comment type="cofactor">
    <cofactor evidence="1">
        <name>pyridoxal 5'-phosphate</name>
        <dbReference type="ChEBI" id="CHEBI:597326"/>
    </cofactor>
</comment>
<accession>A0A3A4RH57</accession>
<dbReference type="InterPro" id="IPR015421">
    <property type="entry name" value="PyrdxlP-dep_Trfase_major"/>
</dbReference>
<evidence type="ECO:0000256" key="4">
    <source>
        <dbReference type="NCBIfam" id="TIGR03540"/>
    </source>
</evidence>
<dbReference type="SUPFAM" id="SSF53383">
    <property type="entry name" value="PLP-dependent transferases"/>
    <property type="match status" value="1"/>
</dbReference>
<dbReference type="EC" id="2.6.1.83" evidence="4"/>
<evidence type="ECO:0000256" key="2">
    <source>
        <dbReference type="ARBA" id="ARBA00022576"/>
    </source>
</evidence>
<dbReference type="NCBIfam" id="TIGR03540">
    <property type="entry name" value="DapC_direct"/>
    <property type="match status" value="1"/>
</dbReference>
<name>A0A3A4RH57_9BACT</name>
<dbReference type="PANTHER" id="PTHR42832:SF3">
    <property type="entry name" value="L-GLUTAMINE--4-(METHYLSULFANYL)-2-OXOBUTANOATE AMINOTRANSFERASE"/>
    <property type="match status" value="1"/>
</dbReference>
<dbReference type="GO" id="GO:0010285">
    <property type="term" value="F:L,L-diaminopimelate aminotransferase activity"/>
    <property type="evidence" value="ECO:0007669"/>
    <property type="project" value="UniProtKB-EC"/>
</dbReference>
<dbReference type="Pfam" id="PF00155">
    <property type="entry name" value="Aminotran_1_2"/>
    <property type="match status" value="1"/>
</dbReference>
<dbReference type="Gene3D" id="3.40.640.10">
    <property type="entry name" value="Type I PLP-dependent aspartate aminotransferase-like (Major domain)"/>
    <property type="match status" value="1"/>
</dbReference>
<proteinExistence type="predicted"/>
<dbReference type="GO" id="GO:0030170">
    <property type="term" value="F:pyridoxal phosphate binding"/>
    <property type="evidence" value="ECO:0007669"/>
    <property type="project" value="InterPro"/>
</dbReference>
<evidence type="ECO:0000313" key="6">
    <source>
        <dbReference type="EMBL" id="RJP60871.1"/>
    </source>
</evidence>
<evidence type="ECO:0000256" key="1">
    <source>
        <dbReference type="ARBA" id="ARBA00001933"/>
    </source>
</evidence>
<dbReference type="InterPro" id="IPR019881">
    <property type="entry name" value="DAP-NH2Trfase_DapL_Desulfo"/>
</dbReference>
<dbReference type="EMBL" id="QZJZ01000021">
    <property type="protein sequence ID" value="RJP60871.1"/>
    <property type="molecule type" value="Genomic_DNA"/>
</dbReference>
<dbReference type="InterPro" id="IPR050881">
    <property type="entry name" value="LL-DAP_aminotransferase"/>
</dbReference>
<dbReference type="PANTHER" id="PTHR42832">
    <property type="entry name" value="AMINO ACID AMINOTRANSFERASE"/>
    <property type="match status" value="1"/>
</dbReference>
<reference evidence="6 7" key="1">
    <citation type="journal article" date="2017" name="ISME J.">
        <title>Energy and carbon metabolisms in a deep terrestrial subsurface fluid microbial community.</title>
        <authorList>
            <person name="Momper L."/>
            <person name="Jungbluth S.P."/>
            <person name="Lee M.D."/>
            <person name="Amend J.P."/>
        </authorList>
    </citation>
    <scope>NUCLEOTIDE SEQUENCE [LARGE SCALE GENOMIC DNA]</scope>
    <source>
        <strain evidence="6">SURF_26</strain>
    </source>
</reference>
<protein>
    <recommendedName>
        <fullName evidence="4">LL-diaminopimelate aminotransferase</fullName>
        <ecNumber evidence="4">2.6.1.83</ecNumber>
    </recommendedName>
</protein>
<dbReference type="CDD" id="cd00609">
    <property type="entry name" value="AAT_like"/>
    <property type="match status" value="1"/>
</dbReference>
<evidence type="ECO:0000313" key="7">
    <source>
        <dbReference type="Proteomes" id="UP000266426"/>
    </source>
</evidence>
<dbReference type="NCBIfam" id="NF006756">
    <property type="entry name" value="PRK09276.1"/>
    <property type="match status" value="1"/>
</dbReference>
<feature type="domain" description="Aminotransferase class I/classII large" evidence="5">
    <location>
        <begin position="34"/>
        <end position="385"/>
    </location>
</feature>
<keyword evidence="3 6" id="KW-0808">Transferase</keyword>
<dbReference type="GO" id="GO:0009089">
    <property type="term" value="P:lysine biosynthetic process via diaminopimelate"/>
    <property type="evidence" value="ECO:0007669"/>
    <property type="project" value="InterPro"/>
</dbReference>
<dbReference type="AlphaFoldDB" id="A0A3A4RH57"/>
<dbReference type="InterPro" id="IPR004839">
    <property type="entry name" value="Aminotransferase_I/II_large"/>
</dbReference>
<organism evidence="6 7">
    <name type="scientific">Candidatus Auribacter fodinae</name>
    <dbReference type="NCBI Taxonomy" id="2093366"/>
    <lineage>
        <taxon>Bacteria</taxon>
        <taxon>Pseudomonadati</taxon>
        <taxon>Candidatus Auribacterota</taxon>
        <taxon>Candidatus Auribacteria</taxon>
        <taxon>Candidatus Auribacterales</taxon>
        <taxon>Candidatus Auribacteraceae</taxon>
        <taxon>Candidatus Auribacter</taxon>
    </lineage>
</organism>
<comment type="caution">
    <text evidence="6">The sequence shown here is derived from an EMBL/GenBank/DDBJ whole genome shotgun (WGS) entry which is preliminary data.</text>
</comment>
<evidence type="ECO:0000259" key="5">
    <source>
        <dbReference type="Pfam" id="PF00155"/>
    </source>
</evidence>
<dbReference type="InterPro" id="IPR015424">
    <property type="entry name" value="PyrdxlP-dep_Trfase"/>
</dbReference>
<dbReference type="Proteomes" id="UP000266426">
    <property type="component" value="Unassembled WGS sequence"/>
</dbReference>
<dbReference type="Gene3D" id="3.90.1150.10">
    <property type="entry name" value="Aspartate Aminotransferase, domain 1"/>
    <property type="match status" value="1"/>
</dbReference>
<evidence type="ECO:0000256" key="3">
    <source>
        <dbReference type="ARBA" id="ARBA00022679"/>
    </source>
</evidence>
<sequence length="389" mass="42501">MTIAFEVSDRIKQLPPYLFVEIDRLKNEIIAKGKDVIDLGIGDPDIPTPSVIIKALQKAVENPQHHRYPSTSGMLSFRTAVANWAKNRFGISLDPATEVVSLIGSKEGIANMPLAYINPGDYVLVPNPGYPPYTSGTLFAGGIPYLMPLLAQNKFLPDLNAIPADIANKAKIMFLNYPNNPTAALATPEFFADVVAFAKKYNIIVCHDAAYSEVCFDGYKAPSFLETPGAREVGIEFHSLSKTFCMTGWRIGFAFGNPQIVAALAKVKSNIDSGAFQAIQEAGITALTEGLAPAKNIYNVFERRRTMFVKGLKDIGLECDMVKATFYIWIKNPGKFSSAELAKRLLEEAALVLTPGNGFGKYGEGYIRAALTVPEPRLQEAIDRIKSVL</sequence>
<gene>
    <name evidence="6" type="ORF">C4541_03365</name>
</gene>
<keyword evidence="2 6" id="KW-0032">Aminotransferase</keyword>